<feature type="compositionally biased region" description="Basic and acidic residues" evidence="1">
    <location>
        <begin position="56"/>
        <end position="72"/>
    </location>
</feature>
<dbReference type="SUPFAM" id="SSF101908">
    <property type="entry name" value="Putative isomerase YbhE"/>
    <property type="match status" value="1"/>
</dbReference>
<gene>
    <name evidence="2" type="ORF">WJX75_002692</name>
</gene>
<name>A0ABR2YMH0_9CHLO</name>
<feature type="region of interest" description="Disordered" evidence="1">
    <location>
        <begin position="1"/>
        <end position="41"/>
    </location>
</feature>
<reference evidence="2 3" key="1">
    <citation type="journal article" date="2024" name="Nat. Commun.">
        <title>Phylogenomics reveals the evolutionary origins of lichenization in chlorophyte algae.</title>
        <authorList>
            <person name="Puginier C."/>
            <person name="Libourel C."/>
            <person name="Otte J."/>
            <person name="Skaloud P."/>
            <person name="Haon M."/>
            <person name="Grisel S."/>
            <person name="Petersen M."/>
            <person name="Berrin J.G."/>
            <person name="Delaux P.M."/>
            <person name="Dal Grande F."/>
            <person name="Keller J."/>
        </authorList>
    </citation>
    <scope>NUCLEOTIDE SEQUENCE [LARGE SCALE GENOMIC DNA]</scope>
    <source>
        <strain evidence="2 3">SAG 216-7</strain>
    </source>
</reference>
<evidence type="ECO:0000313" key="3">
    <source>
        <dbReference type="Proteomes" id="UP001491310"/>
    </source>
</evidence>
<dbReference type="InterPro" id="IPR015943">
    <property type="entry name" value="WD40/YVTN_repeat-like_dom_sf"/>
</dbReference>
<sequence length="411" mass="44689">MDDAMENMPQSALNMQQSAQGAPVRLRKTAPKRKPKPSLLTSTLDEFLVRITSTSEGRRSSSPEPQEQHLPPKIEPFCIIRSLRNQQKHGRCTAFGRAARQYSANSKYKEVGRVNLDPNLDRSHLSAMQLNADGSLLAVTMDLGIVAVYELSALRPGFAGASGIPVIQVMFERSVRTMTRLAWDPLAPNWVYTFGARGTSIDGFDVSKDKEHEPLEAVTCAYRNSAQRMLGCPGDLPRYSAIDFFKIEGPHLIAAAGSDGAVALWDKRVHSRSCSKLQGPQRTGALLSVQVAPDGRAVIAGSECGQVLMWDVRGGRAPTAQLGAYGPARHPLLASVKLKNSLAAVRGLTHQTYLPVTAVRSLTLDPCDPRRAAFSLHCGWHGVLDLVSQQEGPRHAQSQVQNLTVGGCRRA</sequence>
<protein>
    <recommendedName>
        <fullName evidence="4">WD40 repeat-like protein</fullName>
    </recommendedName>
</protein>
<evidence type="ECO:0000313" key="2">
    <source>
        <dbReference type="EMBL" id="KAK9908096.1"/>
    </source>
</evidence>
<evidence type="ECO:0000256" key="1">
    <source>
        <dbReference type="SAM" id="MobiDB-lite"/>
    </source>
</evidence>
<proteinExistence type="predicted"/>
<accession>A0ABR2YMH0</accession>
<dbReference type="EMBL" id="JALJOT010000008">
    <property type="protein sequence ID" value="KAK9908096.1"/>
    <property type="molecule type" value="Genomic_DNA"/>
</dbReference>
<dbReference type="SMART" id="SM00320">
    <property type="entry name" value="WD40"/>
    <property type="match status" value="2"/>
</dbReference>
<organism evidence="2 3">
    <name type="scientific">Coccomyxa subellipsoidea</name>
    <dbReference type="NCBI Taxonomy" id="248742"/>
    <lineage>
        <taxon>Eukaryota</taxon>
        <taxon>Viridiplantae</taxon>
        <taxon>Chlorophyta</taxon>
        <taxon>core chlorophytes</taxon>
        <taxon>Trebouxiophyceae</taxon>
        <taxon>Trebouxiophyceae incertae sedis</taxon>
        <taxon>Coccomyxaceae</taxon>
        <taxon>Coccomyxa</taxon>
    </lineage>
</organism>
<dbReference type="Proteomes" id="UP001491310">
    <property type="component" value="Unassembled WGS sequence"/>
</dbReference>
<dbReference type="InterPro" id="IPR001680">
    <property type="entry name" value="WD40_rpt"/>
</dbReference>
<comment type="caution">
    <text evidence="2">The sequence shown here is derived from an EMBL/GenBank/DDBJ whole genome shotgun (WGS) entry which is preliminary data.</text>
</comment>
<feature type="compositionally biased region" description="Basic residues" evidence="1">
    <location>
        <begin position="25"/>
        <end position="36"/>
    </location>
</feature>
<feature type="compositionally biased region" description="Polar residues" evidence="1">
    <location>
        <begin position="8"/>
        <end position="20"/>
    </location>
</feature>
<evidence type="ECO:0008006" key="4">
    <source>
        <dbReference type="Google" id="ProtNLM"/>
    </source>
</evidence>
<keyword evidence="3" id="KW-1185">Reference proteome</keyword>
<feature type="region of interest" description="Disordered" evidence="1">
    <location>
        <begin position="54"/>
        <end position="73"/>
    </location>
</feature>
<dbReference type="Gene3D" id="2.130.10.10">
    <property type="entry name" value="YVTN repeat-like/Quinoprotein amine dehydrogenase"/>
    <property type="match status" value="1"/>
</dbReference>